<evidence type="ECO:0000313" key="2">
    <source>
        <dbReference type="EMBL" id="GET39955.1"/>
    </source>
</evidence>
<dbReference type="AlphaFoldDB" id="A0AAV3XIH8"/>
<dbReference type="InterPro" id="IPR045475">
    <property type="entry name" value="iSTAND"/>
</dbReference>
<evidence type="ECO:0000313" key="3">
    <source>
        <dbReference type="Proteomes" id="UP001050975"/>
    </source>
</evidence>
<sequence>MEGLPYELCDLCEEVFLICDEFESYDSLRSFCRVREEFHFLTFKLKGKDASPSSLFNLNLPLLLESKHQRYGWILPIFVKALASRYKDDDRQSRLNDLYSKIQSCSNQPQVQYSQTYRRDQRLFNSILEIDFEEQQEEVTNALKLQQSLKRAAAFLIHGEEKFGQETLVHRLSQLSELRNGRRIKIKLAGMGDVSDLWKAVAASFKGFNQVSYLSPDQVMALILECLQTQHLIFIFTEVHRTCIGFLPELIEQFWQPLVEKVSLKETYLVMFLVDSEGKVCKSGIPLAWQAGQQEYPKIPLHLPPTNRFLHKKIDEWLDRPTVAEFVPESLSSETLLQESQGGVPELVYQRICYHCGCSWEGGLAQWLIQ</sequence>
<keyword evidence="3" id="KW-1185">Reference proteome</keyword>
<feature type="domain" description="Inactive STAND" evidence="1">
    <location>
        <begin position="128"/>
        <end position="274"/>
    </location>
</feature>
<comment type="caution">
    <text evidence="2">The sequence shown here is derived from an EMBL/GenBank/DDBJ whole genome shotgun (WGS) entry which is preliminary data.</text>
</comment>
<accession>A0AAV3XIH8</accession>
<gene>
    <name evidence="2" type="ORF">MiSe_47280</name>
</gene>
<proteinExistence type="predicted"/>
<dbReference type="Pfam" id="PF19995">
    <property type="entry name" value="iSTAND"/>
    <property type="match status" value="1"/>
</dbReference>
<reference evidence="2" key="1">
    <citation type="submission" date="2019-10" db="EMBL/GenBank/DDBJ databases">
        <title>Draft genome sequece of Microseira wollei NIES-4236.</title>
        <authorList>
            <person name="Yamaguchi H."/>
            <person name="Suzuki S."/>
            <person name="Kawachi M."/>
        </authorList>
    </citation>
    <scope>NUCLEOTIDE SEQUENCE</scope>
    <source>
        <strain evidence="2">NIES-4236</strain>
    </source>
</reference>
<evidence type="ECO:0000259" key="1">
    <source>
        <dbReference type="Pfam" id="PF19995"/>
    </source>
</evidence>
<dbReference type="Proteomes" id="UP001050975">
    <property type="component" value="Unassembled WGS sequence"/>
</dbReference>
<protein>
    <recommendedName>
        <fullName evidence="1">Inactive STAND domain-containing protein</fullName>
    </recommendedName>
</protein>
<name>A0AAV3XIH8_9CYAN</name>
<organism evidence="2 3">
    <name type="scientific">Microseira wollei NIES-4236</name>
    <dbReference type="NCBI Taxonomy" id="2530354"/>
    <lineage>
        <taxon>Bacteria</taxon>
        <taxon>Bacillati</taxon>
        <taxon>Cyanobacteriota</taxon>
        <taxon>Cyanophyceae</taxon>
        <taxon>Oscillatoriophycideae</taxon>
        <taxon>Aerosakkonematales</taxon>
        <taxon>Aerosakkonemataceae</taxon>
        <taxon>Microseira</taxon>
    </lineage>
</organism>
<dbReference type="EMBL" id="BLAY01000079">
    <property type="protein sequence ID" value="GET39955.1"/>
    <property type="molecule type" value="Genomic_DNA"/>
</dbReference>